<dbReference type="PANTHER" id="PTHR23131">
    <property type="entry name" value="ENDORIBONUCLEASE LACTB2"/>
    <property type="match status" value="1"/>
</dbReference>
<feature type="region of interest" description="Disordered" evidence="1">
    <location>
        <begin position="1"/>
        <end position="67"/>
    </location>
</feature>
<dbReference type="Gene3D" id="3.60.15.10">
    <property type="entry name" value="Ribonuclease Z/Hydroxyacylglutathione hydrolase-like"/>
    <property type="match status" value="1"/>
</dbReference>
<dbReference type="Proteomes" id="UP001595891">
    <property type="component" value="Unassembled WGS sequence"/>
</dbReference>
<comment type="caution">
    <text evidence="3">The sequence shown here is derived from an EMBL/GenBank/DDBJ whole genome shotgun (WGS) entry which is preliminary data.</text>
</comment>
<keyword evidence="4" id="KW-1185">Reference proteome</keyword>
<dbReference type="SMART" id="SM00849">
    <property type="entry name" value="Lactamase_B"/>
    <property type="match status" value="1"/>
</dbReference>
<feature type="domain" description="Metallo-beta-lactamase" evidence="2">
    <location>
        <begin position="95"/>
        <end position="310"/>
    </location>
</feature>
<feature type="compositionally biased region" description="Low complexity" evidence="1">
    <location>
        <begin position="1"/>
        <end position="16"/>
    </location>
</feature>
<dbReference type="RefSeq" id="WP_262844436.1">
    <property type="nucleotide sequence ID" value="NZ_JANZYP010000029.1"/>
</dbReference>
<dbReference type="PANTHER" id="PTHR23131:SF4">
    <property type="entry name" value="METALLO-BETA-LACTAMASE SUPERFAMILY POTEIN"/>
    <property type="match status" value="1"/>
</dbReference>
<dbReference type="Gene3D" id="1.10.10.10">
    <property type="entry name" value="Winged helix-like DNA-binding domain superfamily/Winged helix DNA-binding domain"/>
    <property type="match status" value="1"/>
</dbReference>
<reference evidence="4" key="1">
    <citation type="journal article" date="2019" name="Int. J. Syst. Evol. Microbiol.">
        <title>The Global Catalogue of Microorganisms (GCM) 10K type strain sequencing project: providing services to taxonomists for standard genome sequencing and annotation.</title>
        <authorList>
            <consortium name="The Broad Institute Genomics Platform"/>
            <consortium name="The Broad Institute Genome Sequencing Center for Infectious Disease"/>
            <person name="Wu L."/>
            <person name="Ma J."/>
        </authorList>
    </citation>
    <scope>NUCLEOTIDE SEQUENCE [LARGE SCALE GENOMIC DNA]</scope>
    <source>
        <strain evidence="4">CCUG 49560</strain>
    </source>
</reference>
<dbReference type="InterPro" id="IPR036388">
    <property type="entry name" value="WH-like_DNA-bd_sf"/>
</dbReference>
<evidence type="ECO:0000256" key="1">
    <source>
        <dbReference type="SAM" id="MobiDB-lite"/>
    </source>
</evidence>
<sequence length="402" mass="43325">MSDQGAARVAGAAGDAPEPGKAGDAREPGRAGDAREPGRGVTPAGGDAPERGRRVTPANEEQRAAWLGGAMPEVERVRPGLWSIPVPIPVNPLRYVLVYALEVPDGVVIIDAGWNTDEAFAALASGLGVAGYAMADVRAVLVTHIHPDHYGLAGRVREASGAWIGLHPADAALLHDRYDESAIDSLVGRERAMLARSGVPPLSLDELSGASRMIRNYVSMAVPDRLIEDGAALEVPGWDLRAVWTPGHSPGHLCFLSPSRRVLFSGDHVLARITPIVAVHPQSAPDPLADYLGALAAVRDFEVDEVLPAHEFRFLELADRVDYVTAHHGRRLAEIEEAVSGADGVTCWDVTTRLTWSRPWDTIPAFMRRAATNETLAHLVYLEARGRLRRVPGEADLWYPDI</sequence>
<name>A0ABV9EF40_9ACTN</name>
<dbReference type="Pfam" id="PF00753">
    <property type="entry name" value="Lactamase_B"/>
    <property type="match status" value="1"/>
</dbReference>
<feature type="compositionally biased region" description="Basic and acidic residues" evidence="1">
    <location>
        <begin position="21"/>
        <end position="38"/>
    </location>
</feature>
<evidence type="ECO:0000313" key="4">
    <source>
        <dbReference type="Proteomes" id="UP001595891"/>
    </source>
</evidence>
<protein>
    <submittedName>
        <fullName evidence="3">MBL fold metallo-hydrolase</fullName>
    </submittedName>
</protein>
<proteinExistence type="predicted"/>
<dbReference type="InterPro" id="IPR050662">
    <property type="entry name" value="Sec-metab_biosynth-thioest"/>
</dbReference>
<dbReference type="SUPFAM" id="SSF56281">
    <property type="entry name" value="Metallo-hydrolase/oxidoreductase"/>
    <property type="match status" value="1"/>
</dbReference>
<organism evidence="3 4">
    <name type="scientific">Sphaerisporangium corydalis</name>
    <dbReference type="NCBI Taxonomy" id="1441875"/>
    <lineage>
        <taxon>Bacteria</taxon>
        <taxon>Bacillati</taxon>
        <taxon>Actinomycetota</taxon>
        <taxon>Actinomycetes</taxon>
        <taxon>Streptosporangiales</taxon>
        <taxon>Streptosporangiaceae</taxon>
        <taxon>Sphaerisporangium</taxon>
    </lineage>
</organism>
<evidence type="ECO:0000259" key="2">
    <source>
        <dbReference type="SMART" id="SM00849"/>
    </source>
</evidence>
<evidence type="ECO:0000313" key="3">
    <source>
        <dbReference type="EMBL" id="MFC4588176.1"/>
    </source>
</evidence>
<dbReference type="InterPro" id="IPR036866">
    <property type="entry name" value="RibonucZ/Hydroxyglut_hydro"/>
</dbReference>
<accession>A0ABV9EF40</accession>
<dbReference type="EMBL" id="JBHSFN010000011">
    <property type="protein sequence ID" value="MFC4588176.1"/>
    <property type="molecule type" value="Genomic_DNA"/>
</dbReference>
<dbReference type="InterPro" id="IPR001279">
    <property type="entry name" value="Metallo-B-lactamas"/>
</dbReference>
<gene>
    <name evidence="3" type="ORF">ACFO8L_18955</name>
</gene>